<reference evidence="3 4" key="1">
    <citation type="submission" date="2023-06" db="EMBL/GenBank/DDBJ databases">
        <title>Alteromonas sp. ASW11-36 isolated from intertidal sand.</title>
        <authorList>
            <person name="Li Y."/>
        </authorList>
    </citation>
    <scope>NUCLEOTIDE SEQUENCE [LARGE SCALE GENOMIC DNA]</scope>
    <source>
        <strain evidence="3 4">ASW11-36</strain>
    </source>
</reference>
<dbReference type="PIRSF" id="PIRSF005902">
    <property type="entry name" value="DNase_TatD"/>
    <property type="match status" value="1"/>
</dbReference>
<evidence type="ECO:0000313" key="3">
    <source>
        <dbReference type="EMBL" id="MDM7861565.1"/>
    </source>
</evidence>
<dbReference type="EMBL" id="JAUCBP010000011">
    <property type="protein sequence ID" value="MDM7861565.1"/>
    <property type="molecule type" value="Genomic_DNA"/>
</dbReference>
<dbReference type="SUPFAM" id="SSF51556">
    <property type="entry name" value="Metallo-dependent hydrolases"/>
    <property type="match status" value="1"/>
</dbReference>
<dbReference type="PANTHER" id="PTHR46124:SF3">
    <property type="entry name" value="HYDROLASE"/>
    <property type="match status" value="1"/>
</dbReference>
<dbReference type="InterPro" id="IPR032466">
    <property type="entry name" value="Metal_Hydrolase"/>
</dbReference>
<proteinExistence type="inferred from homology"/>
<sequence>MRWFDAGVNQFDQRLPIEQTLTAAERAGVTRLCVIATEESEWSSSLAWQNQYPEQICCTLGVHPHNADNVSSDWVSKLTTLASQSNVAAIGECGLDYNRMFSTRDNQLQVFEHQLNVATQLQLPVYLHERDAFPDQYALLNQYVGDLNGGLVHCFTSHTEHLKAYLELGFYIGITGWICDTKRGVELREALAYLPLDRLVLETDAPYLFPKGMKPRQRNNQPANLPFIAERVAELKQVSVEQLSQVSIINTNKLLWRTHD</sequence>
<evidence type="ECO:0000313" key="4">
    <source>
        <dbReference type="Proteomes" id="UP001234343"/>
    </source>
</evidence>
<dbReference type="InterPro" id="IPR001130">
    <property type="entry name" value="TatD-like"/>
</dbReference>
<gene>
    <name evidence="3" type="ORF">QTP81_13270</name>
</gene>
<dbReference type="PANTHER" id="PTHR46124">
    <property type="entry name" value="D-AMINOACYL-TRNA DEACYLASE"/>
    <property type="match status" value="1"/>
</dbReference>
<dbReference type="CDD" id="cd01310">
    <property type="entry name" value="TatD_DNAse"/>
    <property type="match status" value="1"/>
</dbReference>
<dbReference type="RefSeq" id="WP_289366174.1">
    <property type="nucleotide sequence ID" value="NZ_JAUCBP010000011.1"/>
</dbReference>
<protein>
    <submittedName>
        <fullName evidence="3">TatD family hydrolase</fullName>
    </submittedName>
</protein>
<dbReference type="InterPro" id="IPR018228">
    <property type="entry name" value="DNase_TatD-rel_CS"/>
</dbReference>
<comment type="caution">
    <text evidence="3">The sequence shown here is derived from an EMBL/GenBank/DDBJ whole genome shotgun (WGS) entry which is preliminary data.</text>
</comment>
<dbReference type="Gene3D" id="3.20.20.140">
    <property type="entry name" value="Metal-dependent hydrolases"/>
    <property type="match status" value="1"/>
</dbReference>
<dbReference type="PROSITE" id="PS01091">
    <property type="entry name" value="TATD_3"/>
    <property type="match status" value="1"/>
</dbReference>
<evidence type="ECO:0000256" key="2">
    <source>
        <dbReference type="ARBA" id="ARBA00022801"/>
    </source>
</evidence>
<name>A0ABT7SZE9_9ALTE</name>
<dbReference type="Pfam" id="PF01026">
    <property type="entry name" value="TatD_DNase"/>
    <property type="match status" value="1"/>
</dbReference>
<evidence type="ECO:0000256" key="1">
    <source>
        <dbReference type="ARBA" id="ARBA00009275"/>
    </source>
</evidence>
<dbReference type="GO" id="GO:0016787">
    <property type="term" value="F:hydrolase activity"/>
    <property type="evidence" value="ECO:0007669"/>
    <property type="project" value="UniProtKB-KW"/>
</dbReference>
<dbReference type="Proteomes" id="UP001234343">
    <property type="component" value="Unassembled WGS sequence"/>
</dbReference>
<accession>A0ABT7SZE9</accession>
<keyword evidence="2 3" id="KW-0378">Hydrolase</keyword>
<comment type="similarity">
    <text evidence="1">Belongs to the metallo-dependent hydrolases superfamily. TatD-type hydrolase family.</text>
</comment>
<organism evidence="3 4">
    <name type="scientific">Alteromonas arenosi</name>
    <dbReference type="NCBI Taxonomy" id="3055817"/>
    <lineage>
        <taxon>Bacteria</taxon>
        <taxon>Pseudomonadati</taxon>
        <taxon>Pseudomonadota</taxon>
        <taxon>Gammaproteobacteria</taxon>
        <taxon>Alteromonadales</taxon>
        <taxon>Alteromonadaceae</taxon>
        <taxon>Alteromonas/Salinimonas group</taxon>
        <taxon>Alteromonas</taxon>
    </lineage>
</organism>
<keyword evidence="4" id="KW-1185">Reference proteome</keyword>